<evidence type="ECO:0000256" key="5">
    <source>
        <dbReference type="PIRNR" id="PIRNR016550"/>
    </source>
</evidence>
<dbReference type="Proteomes" id="UP000594454">
    <property type="component" value="Chromosome 4"/>
</dbReference>
<dbReference type="GO" id="GO:0016192">
    <property type="term" value="P:vesicle-mediated transport"/>
    <property type="evidence" value="ECO:0007669"/>
    <property type="project" value="TreeGrafter"/>
</dbReference>
<dbReference type="GO" id="GO:0005096">
    <property type="term" value="F:GTPase activator activity"/>
    <property type="evidence" value="ECO:0007669"/>
    <property type="project" value="UniProtKB-UniRule"/>
</dbReference>
<dbReference type="Gene3D" id="3.50.50.60">
    <property type="entry name" value="FAD/NAD(P)-binding domain"/>
    <property type="match status" value="1"/>
</dbReference>
<dbReference type="Gene3D" id="3.30.519.10">
    <property type="entry name" value="Guanine Nucleotide Dissociation Inhibitor, domain 2"/>
    <property type="match status" value="1"/>
</dbReference>
<dbReference type="InterPro" id="IPR036188">
    <property type="entry name" value="FAD/NAD-bd_sf"/>
</dbReference>
<sequence>MDEDLPTEFDLVVVGTGFVESIVAAAASRIGKTVLHIDPNDFYGGTWASFNLDALQSFISSIAESPATDESKQFNSIKNASQIWHVTTPTATPADDAIPEGQEATEKIWTKENVLKEFRRFNVDLSPKLLFSCGKLVKLLISSNICRYAEFRAVDHVCTIINGQTRSVPCSRTDVFNTKDLSIVEKRLLMKLLTSCMGYDEHPEEFKDYEDKTFLEYLKSVKLTDNIIHCVLYSISMSNEQTSLKDGIDNTKKFLNSLGRYGNTPFLFPMYGCGEIPQCFCRLCAVFGGIYCLKRSVSNVSIADAKVDSIKCGNQDIKASNIVVGHGNILPDFSIPAGGTGVGKKCGGISRAIYITSSPLGAEELNSSGGGVNFLKLTDESGTGAFVLQLSHYSGTCPKGLYLIHISCSAKSNNPEADIKPYLDKLLTTDHPPAILYSIYFTIDACLRCTSGASITNDSLSNVFVCCGPSFELDYDESIDNAEGIFKKIYPEDEFLPRAPDPEEIVIGDEDPVSVADDVITLDSVKEQIMELEAGLLHQEDCMEENSRNEEMAMEVGEE</sequence>
<comment type="similarity">
    <text evidence="2 5">Belongs to the Rab GDI family.</text>
</comment>
<dbReference type="PANTHER" id="PTHR11787">
    <property type="entry name" value="RAB GDP-DISSOCIATION INHIBITOR"/>
    <property type="match status" value="1"/>
</dbReference>
<comment type="function">
    <text evidence="5">Substrate-binding subunit (component A) of the Rab geranylgeranyltransferase (GGTase) complex. Binds unprenylated Rab proteins and presents the substrate peptide to the catalytic component B. The component A is thought to be regenerated by transferring its prenylated Rab back to the donor membrane.</text>
</comment>
<proteinExistence type="inferred from homology"/>
<name>A0A7R8UYJ7_HERIL</name>
<dbReference type="PRINTS" id="PR00891">
    <property type="entry name" value="RABGDIREP"/>
</dbReference>
<dbReference type="GO" id="GO:0006886">
    <property type="term" value="P:intracellular protein transport"/>
    <property type="evidence" value="ECO:0007669"/>
    <property type="project" value="InterPro"/>
</dbReference>
<dbReference type="Pfam" id="PF00996">
    <property type="entry name" value="GDI"/>
    <property type="match status" value="2"/>
</dbReference>
<dbReference type="OrthoDB" id="1923006at2759"/>
<keyword evidence="3 5" id="KW-0343">GTPase activation</keyword>
<evidence type="ECO:0000256" key="1">
    <source>
        <dbReference type="ARBA" id="ARBA00004496"/>
    </source>
</evidence>
<accession>A0A7R8UYJ7</accession>
<dbReference type="InterPro" id="IPR001738">
    <property type="entry name" value="Rab_escort"/>
</dbReference>
<dbReference type="GO" id="GO:0005634">
    <property type="term" value="C:nucleus"/>
    <property type="evidence" value="ECO:0007669"/>
    <property type="project" value="TreeGrafter"/>
</dbReference>
<dbReference type="GO" id="GO:0005829">
    <property type="term" value="C:cytosol"/>
    <property type="evidence" value="ECO:0007669"/>
    <property type="project" value="TreeGrafter"/>
</dbReference>
<dbReference type="AlphaFoldDB" id="A0A7R8UYJ7"/>
<dbReference type="EMBL" id="LR899012">
    <property type="protein sequence ID" value="CAD7088871.1"/>
    <property type="molecule type" value="Genomic_DNA"/>
</dbReference>
<dbReference type="PIRSF" id="PIRSF016550">
    <property type="entry name" value="Rab_ger_ger_transf_A_euk"/>
    <property type="match status" value="1"/>
</dbReference>
<evidence type="ECO:0000256" key="4">
    <source>
        <dbReference type="ARBA" id="ARBA00022490"/>
    </source>
</evidence>
<keyword evidence="4 5" id="KW-0963">Cytoplasm</keyword>
<reference evidence="6 7" key="1">
    <citation type="submission" date="2020-11" db="EMBL/GenBank/DDBJ databases">
        <authorList>
            <person name="Wallbank WR R."/>
            <person name="Pardo Diaz C."/>
            <person name="Kozak K."/>
            <person name="Martin S."/>
            <person name="Jiggins C."/>
            <person name="Moest M."/>
            <person name="Warren A I."/>
            <person name="Generalovic N T."/>
            <person name="Byers J.R.P. K."/>
            <person name="Montejo-Kovacevich G."/>
            <person name="Yen C E."/>
        </authorList>
    </citation>
    <scope>NUCLEOTIDE SEQUENCE [LARGE SCALE GENOMIC DNA]</scope>
</reference>
<comment type="subcellular location">
    <subcellularLocation>
        <location evidence="1 5">Cytoplasm</location>
    </subcellularLocation>
</comment>
<dbReference type="InterPro" id="IPR018203">
    <property type="entry name" value="GDP_dissociation_inhibitor"/>
</dbReference>
<gene>
    <name evidence="6" type="ORF">HERILL_LOCUS11463</name>
</gene>
<organism evidence="6 7">
    <name type="scientific">Hermetia illucens</name>
    <name type="common">Black soldier fly</name>
    <dbReference type="NCBI Taxonomy" id="343691"/>
    <lineage>
        <taxon>Eukaryota</taxon>
        <taxon>Metazoa</taxon>
        <taxon>Ecdysozoa</taxon>
        <taxon>Arthropoda</taxon>
        <taxon>Hexapoda</taxon>
        <taxon>Insecta</taxon>
        <taxon>Pterygota</taxon>
        <taxon>Neoptera</taxon>
        <taxon>Endopterygota</taxon>
        <taxon>Diptera</taxon>
        <taxon>Brachycera</taxon>
        <taxon>Stratiomyomorpha</taxon>
        <taxon>Stratiomyidae</taxon>
        <taxon>Hermetiinae</taxon>
        <taxon>Hermetia</taxon>
    </lineage>
</organism>
<dbReference type="OMA" id="LMKFLTA"/>
<evidence type="ECO:0000256" key="2">
    <source>
        <dbReference type="ARBA" id="ARBA00005593"/>
    </source>
</evidence>
<dbReference type="Gene3D" id="1.10.405.10">
    <property type="entry name" value="Guanine Nucleotide Dissociation Inhibitor, domain 1"/>
    <property type="match status" value="1"/>
</dbReference>
<dbReference type="FunCoup" id="A0A7R8UYJ7">
    <property type="interactions" value="489"/>
</dbReference>
<dbReference type="SUPFAM" id="SSF51905">
    <property type="entry name" value="FAD/NAD(P)-binding domain"/>
    <property type="match status" value="1"/>
</dbReference>
<dbReference type="GO" id="GO:0005092">
    <property type="term" value="F:GDP-dissociation inhibitor activity"/>
    <property type="evidence" value="ECO:0007669"/>
    <property type="project" value="InterPro"/>
</dbReference>
<dbReference type="GO" id="GO:0007264">
    <property type="term" value="P:small GTPase-mediated signal transduction"/>
    <property type="evidence" value="ECO:0007669"/>
    <property type="project" value="UniProtKB-UniRule"/>
</dbReference>
<protein>
    <recommendedName>
        <fullName evidence="5">Rab proteins geranylgeranyltransferase component A</fullName>
    </recommendedName>
</protein>
<dbReference type="PANTHER" id="PTHR11787:SF4">
    <property type="entry name" value="CHM, RAB ESCORT PROTEIN 1"/>
    <property type="match status" value="1"/>
</dbReference>
<keyword evidence="7" id="KW-1185">Reference proteome</keyword>
<evidence type="ECO:0000313" key="7">
    <source>
        <dbReference type="Proteomes" id="UP000594454"/>
    </source>
</evidence>
<evidence type="ECO:0000256" key="3">
    <source>
        <dbReference type="ARBA" id="ARBA00022468"/>
    </source>
</evidence>
<evidence type="ECO:0000313" key="6">
    <source>
        <dbReference type="EMBL" id="CAD7088871.1"/>
    </source>
</evidence>
<dbReference type="InParanoid" id="A0A7R8UYJ7"/>
<dbReference type="FunFam" id="1.10.405.10:FF:000003">
    <property type="entry name" value="Rab proteins geranylgeranyltransferase component A"/>
    <property type="match status" value="1"/>
</dbReference>
<dbReference type="GO" id="GO:0005968">
    <property type="term" value="C:Rab-protein geranylgeranyltransferase complex"/>
    <property type="evidence" value="ECO:0007669"/>
    <property type="project" value="UniProtKB-UniRule"/>
</dbReference>